<keyword evidence="4" id="KW-0547">Nucleotide-binding</keyword>
<evidence type="ECO:0000256" key="7">
    <source>
        <dbReference type="ARBA" id="ARBA00047899"/>
    </source>
</evidence>
<organism evidence="9 10">
    <name type="scientific">Rubroshorea leprosula</name>
    <dbReference type="NCBI Taxonomy" id="152421"/>
    <lineage>
        <taxon>Eukaryota</taxon>
        <taxon>Viridiplantae</taxon>
        <taxon>Streptophyta</taxon>
        <taxon>Embryophyta</taxon>
        <taxon>Tracheophyta</taxon>
        <taxon>Spermatophyta</taxon>
        <taxon>Magnoliopsida</taxon>
        <taxon>eudicotyledons</taxon>
        <taxon>Gunneridae</taxon>
        <taxon>Pentapetalae</taxon>
        <taxon>rosids</taxon>
        <taxon>malvids</taxon>
        <taxon>Malvales</taxon>
        <taxon>Dipterocarpaceae</taxon>
        <taxon>Rubroshorea</taxon>
    </lineage>
</organism>
<gene>
    <name evidence="9" type="ORF">SLEP1_g44107</name>
</gene>
<comment type="caution">
    <text evidence="9">The sequence shown here is derived from an EMBL/GenBank/DDBJ whole genome shotgun (WGS) entry which is preliminary data.</text>
</comment>
<keyword evidence="10" id="KW-1185">Reference proteome</keyword>
<dbReference type="AlphaFoldDB" id="A0AAV5LF55"/>
<dbReference type="SUPFAM" id="SSF56112">
    <property type="entry name" value="Protein kinase-like (PK-like)"/>
    <property type="match status" value="1"/>
</dbReference>
<dbReference type="GO" id="GO:0005737">
    <property type="term" value="C:cytoplasm"/>
    <property type="evidence" value="ECO:0007669"/>
    <property type="project" value="UniProtKB-ARBA"/>
</dbReference>
<evidence type="ECO:0000256" key="3">
    <source>
        <dbReference type="ARBA" id="ARBA00022679"/>
    </source>
</evidence>
<evidence type="ECO:0000313" key="10">
    <source>
        <dbReference type="Proteomes" id="UP001054252"/>
    </source>
</evidence>
<sequence>MSQSFKSFLKGLLNKDPQNRLTWPAFLEHPFVKETSNELEARVTT</sequence>
<keyword evidence="2" id="KW-0723">Serine/threonine-protein kinase</keyword>
<evidence type="ECO:0000313" key="9">
    <source>
        <dbReference type="EMBL" id="GKV35905.1"/>
    </source>
</evidence>
<dbReference type="PANTHER" id="PTHR22983:SF6">
    <property type="entry name" value="SERINE_THREONINE-PROTEIN KINASE 36"/>
    <property type="match status" value="1"/>
</dbReference>
<dbReference type="EC" id="2.7.11.1" evidence="1"/>
<keyword evidence="5" id="KW-0418">Kinase</keyword>
<proteinExistence type="predicted"/>
<accession>A0AAV5LF55</accession>
<dbReference type="Gene3D" id="1.10.510.10">
    <property type="entry name" value="Transferase(Phosphotransferase) domain 1"/>
    <property type="match status" value="1"/>
</dbReference>
<comment type="catalytic activity">
    <reaction evidence="7">
        <text>L-threonyl-[protein] + ATP = O-phospho-L-threonyl-[protein] + ADP + H(+)</text>
        <dbReference type="Rhea" id="RHEA:46608"/>
        <dbReference type="Rhea" id="RHEA-COMP:11060"/>
        <dbReference type="Rhea" id="RHEA-COMP:11605"/>
        <dbReference type="ChEBI" id="CHEBI:15378"/>
        <dbReference type="ChEBI" id="CHEBI:30013"/>
        <dbReference type="ChEBI" id="CHEBI:30616"/>
        <dbReference type="ChEBI" id="CHEBI:61977"/>
        <dbReference type="ChEBI" id="CHEBI:456216"/>
        <dbReference type="EC" id="2.7.11.1"/>
    </reaction>
</comment>
<evidence type="ECO:0000256" key="1">
    <source>
        <dbReference type="ARBA" id="ARBA00012513"/>
    </source>
</evidence>
<dbReference type="Proteomes" id="UP001054252">
    <property type="component" value="Unassembled WGS sequence"/>
</dbReference>
<keyword evidence="3" id="KW-0808">Transferase</keyword>
<evidence type="ECO:0000256" key="2">
    <source>
        <dbReference type="ARBA" id="ARBA00022527"/>
    </source>
</evidence>
<protein>
    <recommendedName>
        <fullName evidence="1">non-specific serine/threonine protein kinase</fullName>
        <ecNumber evidence="1">2.7.11.1</ecNumber>
    </recommendedName>
</protein>
<dbReference type="EMBL" id="BPVZ01000113">
    <property type="protein sequence ID" value="GKV35905.1"/>
    <property type="molecule type" value="Genomic_DNA"/>
</dbReference>
<dbReference type="GO" id="GO:0005524">
    <property type="term" value="F:ATP binding"/>
    <property type="evidence" value="ECO:0007669"/>
    <property type="project" value="UniProtKB-KW"/>
</dbReference>
<evidence type="ECO:0000256" key="4">
    <source>
        <dbReference type="ARBA" id="ARBA00022741"/>
    </source>
</evidence>
<evidence type="ECO:0000256" key="8">
    <source>
        <dbReference type="ARBA" id="ARBA00048679"/>
    </source>
</evidence>
<dbReference type="PANTHER" id="PTHR22983">
    <property type="entry name" value="PROTEIN KINASE RELATED"/>
    <property type="match status" value="1"/>
</dbReference>
<dbReference type="GO" id="GO:0004674">
    <property type="term" value="F:protein serine/threonine kinase activity"/>
    <property type="evidence" value="ECO:0007669"/>
    <property type="project" value="UniProtKB-KW"/>
</dbReference>
<dbReference type="InterPro" id="IPR011009">
    <property type="entry name" value="Kinase-like_dom_sf"/>
</dbReference>
<name>A0AAV5LF55_9ROSI</name>
<reference evidence="9 10" key="1">
    <citation type="journal article" date="2021" name="Commun. Biol.">
        <title>The genome of Shorea leprosula (Dipterocarpaceae) highlights the ecological relevance of drought in aseasonal tropical rainforests.</title>
        <authorList>
            <person name="Ng K.K.S."/>
            <person name="Kobayashi M.J."/>
            <person name="Fawcett J.A."/>
            <person name="Hatakeyama M."/>
            <person name="Paape T."/>
            <person name="Ng C.H."/>
            <person name="Ang C.C."/>
            <person name="Tnah L.H."/>
            <person name="Lee C.T."/>
            <person name="Nishiyama T."/>
            <person name="Sese J."/>
            <person name="O'Brien M.J."/>
            <person name="Copetti D."/>
            <person name="Mohd Noor M.I."/>
            <person name="Ong R.C."/>
            <person name="Putra M."/>
            <person name="Sireger I.Z."/>
            <person name="Indrioko S."/>
            <person name="Kosugi Y."/>
            <person name="Izuno A."/>
            <person name="Isagi Y."/>
            <person name="Lee S.L."/>
            <person name="Shimizu K.K."/>
        </authorList>
    </citation>
    <scope>NUCLEOTIDE SEQUENCE [LARGE SCALE GENOMIC DNA]</scope>
    <source>
        <strain evidence="9">214</strain>
    </source>
</reference>
<keyword evidence="6" id="KW-0067">ATP-binding</keyword>
<comment type="catalytic activity">
    <reaction evidence="8">
        <text>L-seryl-[protein] + ATP = O-phospho-L-seryl-[protein] + ADP + H(+)</text>
        <dbReference type="Rhea" id="RHEA:17989"/>
        <dbReference type="Rhea" id="RHEA-COMP:9863"/>
        <dbReference type="Rhea" id="RHEA-COMP:11604"/>
        <dbReference type="ChEBI" id="CHEBI:15378"/>
        <dbReference type="ChEBI" id="CHEBI:29999"/>
        <dbReference type="ChEBI" id="CHEBI:30616"/>
        <dbReference type="ChEBI" id="CHEBI:83421"/>
        <dbReference type="ChEBI" id="CHEBI:456216"/>
        <dbReference type="EC" id="2.7.11.1"/>
    </reaction>
</comment>
<evidence type="ECO:0000256" key="6">
    <source>
        <dbReference type="ARBA" id="ARBA00022840"/>
    </source>
</evidence>
<evidence type="ECO:0000256" key="5">
    <source>
        <dbReference type="ARBA" id="ARBA00022777"/>
    </source>
</evidence>